<comment type="caution">
    <text evidence="1">The sequence shown here is derived from an EMBL/GenBank/DDBJ whole genome shotgun (WGS) entry which is preliminary data.</text>
</comment>
<reference evidence="1 2" key="1">
    <citation type="journal article" date="2013" name="Curr. Biol.">
        <title>The Genome of the Foraminiferan Reticulomyxa filosa.</title>
        <authorList>
            <person name="Glockner G."/>
            <person name="Hulsmann N."/>
            <person name="Schleicher M."/>
            <person name="Noegel A.A."/>
            <person name="Eichinger L."/>
            <person name="Gallinger C."/>
            <person name="Pawlowski J."/>
            <person name="Sierra R."/>
            <person name="Euteneuer U."/>
            <person name="Pillet L."/>
            <person name="Moustafa A."/>
            <person name="Platzer M."/>
            <person name="Groth M."/>
            <person name="Szafranski K."/>
            <person name="Schliwa M."/>
        </authorList>
    </citation>
    <scope>NUCLEOTIDE SEQUENCE [LARGE SCALE GENOMIC DNA]</scope>
</reference>
<organism evidence="1 2">
    <name type="scientific">Reticulomyxa filosa</name>
    <dbReference type="NCBI Taxonomy" id="46433"/>
    <lineage>
        <taxon>Eukaryota</taxon>
        <taxon>Sar</taxon>
        <taxon>Rhizaria</taxon>
        <taxon>Retaria</taxon>
        <taxon>Foraminifera</taxon>
        <taxon>Monothalamids</taxon>
        <taxon>Reticulomyxidae</taxon>
        <taxon>Reticulomyxa</taxon>
    </lineage>
</organism>
<evidence type="ECO:0000313" key="1">
    <source>
        <dbReference type="EMBL" id="ETO35602.1"/>
    </source>
</evidence>
<sequence>MKNKSHFDYGYNNDMMKISNLKDDKCFIIKKKRFFLVLIFQKLTKFILDQKMIYENIYYEYINSLTLSIQTKYELNTNNFIISVLYVLFDCPIAFYTMHNFSLLDGIFSAAFFANYCNDSVIVSSKMITQSLFFEKSYILII</sequence>
<keyword evidence="2" id="KW-1185">Reference proteome</keyword>
<protein>
    <submittedName>
        <fullName evidence="1">Uncharacterized protein</fullName>
    </submittedName>
</protein>
<accession>X6PD46</accession>
<gene>
    <name evidence="1" type="ORF">RFI_01459</name>
</gene>
<proteinExistence type="predicted"/>
<dbReference type="AlphaFoldDB" id="X6PD46"/>
<evidence type="ECO:0000313" key="2">
    <source>
        <dbReference type="Proteomes" id="UP000023152"/>
    </source>
</evidence>
<dbReference type="EMBL" id="ASPP01001483">
    <property type="protein sequence ID" value="ETO35602.1"/>
    <property type="molecule type" value="Genomic_DNA"/>
</dbReference>
<name>X6PD46_RETFI</name>
<dbReference type="Proteomes" id="UP000023152">
    <property type="component" value="Unassembled WGS sequence"/>
</dbReference>